<keyword evidence="3" id="KW-1185">Reference proteome</keyword>
<feature type="signal peptide" evidence="1">
    <location>
        <begin position="1"/>
        <end position="18"/>
    </location>
</feature>
<name>A0A7J5TUQ2_9BACT</name>
<dbReference type="AlphaFoldDB" id="A0A7J5TUQ2"/>
<dbReference type="EMBL" id="WELI01000009">
    <property type="protein sequence ID" value="KAB7727892.1"/>
    <property type="molecule type" value="Genomic_DNA"/>
</dbReference>
<evidence type="ECO:0000313" key="3">
    <source>
        <dbReference type="Proteomes" id="UP000488299"/>
    </source>
</evidence>
<dbReference type="RefSeq" id="WP_152125845.1">
    <property type="nucleotide sequence ID" value="NZ_WELI01000009.1"/>
</dbReference>
<proteinExistence type="predicted"/>
<protein>
    <submittedName>
        <fullName evidence="2">Uncharacterized protein</fullName>
    </submittedName>
</protein>
<dbReference type="Proteomes" id="UP000488299">
    <property type="component" value="Unassembled WGS sequence"/>
</dbReference>
<reference evidence="2 3" key="1">
    <citation type="submission" date="2019-10" db="EMBL/GenBank/DDBJ databases">
        <title>Rudanella paleaurantiibacter sp. nov., isolated from sludge.</title>
        <authorList>
            <person name="Xu S.Q."/>
        </authorList>
    </citation>
    <scope>NUCLEOTIDE SEQUENCE [LARGE SCALE GENOMIC DNA]</scope>
    <source>
        <strain evidence="2 3">HX-22-17</strain>
    </source>
</reference>
<gene>
    <name evidence="2" type="ORF">F5984_19170</name>
</gene>
<keyword evidence="1" id="KW-0732">Signal</keyword>
<evidence type="ECO:0000313" key="2">
    <source>
        <dbReference type="EMBL" id="KAB7727892.1"/>
    </source>
</evidence>
<sequence length="274" mass="29864">MKLSLLLLLLVSSLRAVAQIGLGGTPNPNAVLDLKSPNKGLLIPRTSTTTRQTIPPVKGLMVYDTTQSSFWYHTGAVWREITDKWQTNGSVLFSNNWIGIQTNSPAYALDVGGSVRAQLNLRSDNDALIERDVHAKNNLYAYNRVGIGTLSPTQPLDVVGNARISENLQVNGNFGIVRSNSSTQLKMSLPSGNLILTLQPNVFFDVTFNMTTFTGTPRVSIAQVVSTGNTWHQIILTVHDVNTTTNTFKVRFYNAGNSTAVFDGTLNLMVVGQP</sequence>
<evidence type="ECO:0000256" key="1">
    <source>
        <dbReference type="SAM" id="SignalP"/>
    </source>
</evidence>
<organism evidence="2 3">
    <name type="scientific">Rudanella paleaurantiibacter</name>
    <dbReference type="NCBI Taxonomy" id="2614655"/>
    <lineage>
        <taxon>Bacteria</taxon>
        <taxon>Pseudomonadati</taxon>
        <taxon>Bacteroidota</taxon>
        <taxon>Cytophagia</taxon>
        <taxon>Cytophagales</taxon>
        <taxon>Cytophagaceae</taxon>
        <taxon>Rudanella</taxon>
    </lineage>
</organism>
<accession>A0A7J5TUQ2</accession>
<comment type="caution">
    <text evidence="2">The sequence shown here is derived from an EMBL/GenBank/DDBJ whole genome shotgun (WGS) entry which is preliminary data.</text>
</comment>
<feature type="chain" id="PRO_5029585082" evidence="1">
    <location>
        <begin position="19"/>
        <end position="274"/>
    </location>
</feature>